<dbReference type="Proteomes" id="UP001056778">
    <property type="component" value="Chromosome 1"/>
</dbReference>
<accession>A0ACB9TT28</accession>
<reference evidence="1" key="1">
    <citation type="submission" date="2022-04" db="EMBL/GenBank/DDBJ databases">
        <title>Chromosome-scale genome assembly of Holotrichia oblita Faldermann.</title>
        <authorList>
            <person name="Rongchong L."/>
        </authorList>
    </citation>
    <scope>NUCLEOTIDE SEQUENCE</scope>
    <source>
        <strain evidence="1">81SQS9</strain>
    </source>
</reference>
<evidence type="ECO:0000313" key="2">
    <source>
        <dbReference type="Proteomes" id="UP001056778"/>
    </source>
</evidence>
<sequence>MSDSSCTPPEIRKEANQIEYQKLLPEKSKNFYIKVYNIFKDWCKLKKVKQVSENVLLVYFQEQAENRKASSLWAKFSMLKQTLRLKQNIDISKYYKVIALLKRKNDSYMPKKDAVFEEHHIRQFIADAPCNVSMLITFIQHIYKHVTGLLHIGYMGYIRLFMTTDLLCV</sequence>
<proteinExistence type="predicted"/>
<organism evidence="1 2">
    <name type="scientific">Holotrichia oblita</name>
    <name type="common">Chafer beetle</name>
    <dbReference type="NCBI Taxonomy" id="644536"/>
    <lineage>
        <taxon>Eukaryota</taxon>
        <taxon>Metazoa</taxon>
        <taxon>Ecdysozoa</taxon>
        <taxon>Arthropoda</taxon>
        <taxon>Hexapoda</taxon>
        <taxon>Insecta</taxon>
        <taxon>Pterygota</taxon>
        <taxon>Neoptera</taxon>
        <taxon>Endopterygota</taxon>
        <taxon>Coleoptera</taxon>
        <taxon>Polyphaga</taxon>
        <taxon>Scarabaeiformia</taxon>
        <taxon>Scarabaeidae</taxon>
        <taxon>Melolonthinae</taxon>
        <taxon>Holotrichia</taxon>
    </lineage>
</organism>
<keyword evidence="2" id="KW-1185">Reference proteome</keyword>
<name>A0ACB9TT28_HOLOL</name>
<comment type="caution">
    <text evidence="1">The sequence shown here is derived from an EMBL/GenBank/DDBJ whole genome shotgun (WGS) entry which is preliminary data.</text>
</comment>
<protein>
    <submittedName>
        <fullName evidence="1">Uncharacterized protein</fullName>
    </submittedName>
</protein>
<gene>
    <name evidence="1" type="ORF">MML48_1g03331</name>
</gene>
<evidence type="ECO:0000313" key="1">
    <source>
        <dbReference type="EMBL" id="KAI4469789.1"/>
    </source>
</evidence>
<dbReference type="EMBL" id="CM043015">
    <property type="protein sequence ID" value="KAI4469789.1"/>
    <property type="molecule type" value="Genomic_DNA"/>
</dbReference>